<keyword evidence="8 9" id="KW-0413">Isomerase</keyword>
<protein>
    <recommendedName>
        <fullName evidence="4 9">N-(5'-phosphoribosyl)anthranilate isomerase</fullName>
        <shortName evidence="9">PRAI</shortName>
        <ecNumber evidence="3 9">5.3.1.24</ecNumber>
    </recommendedName>
</protein>
<evidence type="ECO:0000256" key="5">
    <source>
        <dbReference type="ARBA" id="ARBA00022605"/>
    </source>
</evidence>
<dbReference type="SUPFAM" id="SSF51366">
    <property type="entry name" value="Ribulose-phoshate binding barrel"/>
    <property type="match status" value="1"/>
</dbReference>
<proteinExistence type="inferred from homology"/>
<reference evidence="12" key="1">
    <citation type="submission" date="2023-12" db="EMBL/GenBank/DDBJ databases">
        <title>Novel isolates from deep terrestrial aquifers shed light on the physiology and ecology of the class Limnochordia.</title>
        <authorList>
            <person name="Karnachuk O.V."/>
            <person name="Lukina A.P."/>
            <person name="Avakyan M.R."/>
            <person name="Kadnikov V."/>
            <person name="Begmatov S."/>
            <person name="Beletsky A.V."/>
            <person name="Mardanov A.V."/>
            <person name="Ravin N.V."/>
        </authorList>
    </citation>
    <scope>NUCLEOTIDE SEQUENCE [LARGE SCALE GENOMIC DNA]</scope>
    <source>
        <strain evidence="12">LN</strain>
    </source>
</reference>
<keyword evidence="5 9" id="KW-0028">Amino-acid biosynthesis</keyword>
<evidence type="ECO:0000259" key="10">
    <source>
        <dbReference type="Pfam" id="PF00697"/>
    </source>
</evidence>
<accession>A0ABZ1BK69</accession>
<evidence type="ECO:0000256" key="4">
    <source>
        <dbReference type="ARBA" id="ARBA00022272"/>
    </source>
</evidence>
<evidence type="ECO:0000256" key="6">
    <source>
        <dbReference type="ARBA" id="ARBA00022822"/>
    </source>
</evidence>
<evidence type="ECO:0000313" key="11">
    <source>
        <dbReference type="EMBL" id="WRP13266.1"/>
    </source>
</evidence>
<evidence type="ECO:0000256" key="1">
    <source>
        <dbReference type="ARBA" id="ARBA00001164"/>
    </source>
</evidence>
<dbReference type="Gene3D" id="3.20.20.70">
    <property type="entry name" value="Aldolase class I"/>
    <property type="match status" value="1"/>
</dbReference>
<evidence type="ECO:0000313" key="12">
    <source>
        <dbReference type="Proteomes" id="UP001333102"/>
    </source>
</evidence>
<dbReference type="InterPro" id="IPR001240">
    <property type="entry name" value="PRAI_dom"/>
</dbReference>
<comment type="similarity">
    <text evidence="9">Belongs to the TrpF family.</text>
</comment>
<sequence>MSRRPRVWVKVCGLTRPSDVEAALRAGVDAVGVVLTRRSPRCVTPEQAAVLVEVARRAAAEAGRVGVVTVGVFSGEDDVTILDRARRSGVDAVQLHGGESDETQARLSAEGYAVIRTLWPSAPGPGAAPDVPVPPWAVLLDSRTPSQAGGTGRRLDPAVAASWVGRLREAGLRVILAGGLSADHVAGIVDRVRPWGVDVSSGVEVPGRPGVKDPEAVRAFVRAVRAWEDEADAPSA</sequence>
<dbReference type="InterPro" id="IPR044643">
    <property type="entry name" value="TrpF_fam"/>
</dbReference>
<dbReference type="EMBL" id="CP141614">
    <property type="protein sequence ID" value="WRP13266.1"/>
    <property type="molecule type" value="Genomic_DNA"/>
</dbReference>
<dbReference type="Pfam" id="PF00697">
    <property type="entry name" value="PRAI"/>
    <property type="match status" value="1"/>
</dbReference>
<dbReference type="PANTHER" id="PTHR42894:SF1">
    <property type="entry name" value="N-(5'-PHOSPHORIBOSYL)ANTHRANILATE ISOMERASE"/>
    <property type="match status" value="1"/>
</dbReference>
<dbReference type="EC" id="5.3.1.24" evidence="3 9"/>
<dbReference type="HAMAP" id="MF_00135">
    <property type="entry name" value="PRAI"/>
    <property type="match status" value="1"/>
</dbReference>
<dbReference type="PANTHER" id="PTHR42894">
    <property type="entry name" value="N-(5'-PHOSPHORIBOSYL)ANTHRANILATE ISOMERASE"/>
    <property type="match status" value="1"/>
</dbReference>
<dbReference type="InterPro" id="IPR013785">
    <property type="entry name" value="Aldolase_TIM"/>
</dbReference>
<evidence type="ECO:0000256" key="8">
    <source>
        <dbReference type="ARBA" id="ARBA00023235"/>
    </source>
</evidence>
<evidence type="ECO:0000256" key="2">
    <source>
        <dbReference type="ARBA" id="ARBA00004664"/>
    </source>
</evidence>
<keyword evidence="12" id="KW-1185">Reference proteome</keyword>
<dbReference type="CDD" id="cd00405">
    <property type="entry name" value="PRAI"/>
    <property type="match status" value="1"/>
</dbReference>
<keyword evidence="7 9" id="KW-0057">Aromatic amino acid biosynthesis</keyword>
<dbReference type="InterPro" id="IPR011060">
    <property type="entry name" value="RibuloseP-bd_barrel"/>
</dbReference>
<dbReference type="RefSeq" id="WP_324667511.1">
    <property type="nucleotide sequence ID" value="NZ_CP141614.1"/>
</dbReference>
<name>A0ABZ1BK69_9FIRM</name>
<organism evidence="11 12">
    <name type="scientific">Geochorda subterranea</name>
    <dbReference type="NCBI Taxonomy" id="3109564"/>
    <lineage>
        <taxon>Bacteria</taxon>
        <taxon>Bacillati</taxon>
        <taxon>Bacillota</taxon>
        <taxon>Limnochordia</taxon>
        <taxon>Limnochordales</taxon>
        <taxon>Geochordaceae</taxon>
        <taxon>Geochorda</taxon>
    </lineage>
</organism>
<evidence type="ECO:0000256" key="3">
    <source>
        <dbReference type="ARBA" id="ARBA00012572"/>
    </source>
</evidence>
<dbReference type="GO" id="GO:0016853">
    <property type="term" value="F:isomerase activity"/>
    <property type="evidence" value="ECO:0007669"/>
    <property type="project" value="UniProtKB-KW"/>
</dbReference>
<gene>
    <name evidence="9" type="primary">trpF</name>
    <name evidence="11" type="ORF">VLY81_07315</name>
</gene>
<feature type="domain" description="N-(5'phosphoribosyl) anthranilate isomerase (PRAI)" evidence="10">
    <location>
        <begin position="9"/>
        <end position="222"/>
    </location>
</feature>
<dbReference type="Proteomes" id="UP001333102">
    <property type="component" value="Chromosome"/>
</dbReference>
<evidence type="ECO:0000256" key="7">
    <source>
        <dbReference type="ARBA" id="ARBA00023141"/>
    </source>
</evidence>
<comment type="catalytic activity">
    <reaction evidence="1 9">
        <text>N-(5-phospho-beta-D-ribosyl)anthranilate = 1-(2-carboxyphenylamino)-1-deoxy-D-ribulose 5-phosphate</text>
        <dbReference type="Rhea" id="RHEA:21540"/>
        <dbReference type="ChEBI" id="CHEBI:18277"/>
        <dbReference type="ChEBI" id="CHEBI:58613"/>
        <dbReference type="EC" id="5.3.1.24"/>
    </reaction>
</comment>
<evidence type="ECO:0000256" key="9">
    <source>
        <dbReference type="HAMAP-Rule" id="MF_00135"/>
    </source>
</evidence>
<keyword evidence="6 9" id="KW-0822">Tryptophan biosynthesis</keyword>
<comment type="pathway">
    <text evidence="2 9">Amino-acid biosynthesis; L-tryptophan biosynthesis; L-tryptophan from chorismate: step 3/5.</text>
</comment>